<dbReference type="EMBL" id="QTSX02007493">
    <property type="protein sequence ID" value="KAJ9048212.1"/>
    <property type="molecule type" value="Genomic_DNA"/>
</dbReference>
<name>A0ACC2RDP5_9FUNG</name>
<comment type="caution">
    <text evidence="1">The sequence shown here is derived from an EMBL/GenBank/DDBJ whole genome shotgun (WGS) entry which is preliminary data.</text>
</comment>
<accession>A0ACC2RDP5</accession>
<organism evidence="1 2">
    <name type="scientific">Entomophthora muscae</name>
    <dbReference type="NCBI Taxonomy" id="34485"/>
    <lineage>
        <taxon>Eukaryota</taxon>
        <taxon>Fungi</taxon>
        <taxon>Fungi incertae sedis</taxon>
        <taxon>Zoopagomycota</taxon>
        <taxon>Entomophthoromycotina</taxon>
        <taxon>Entomophthoromycetes</taxon>
        <taxon>Entomophthorales</taxon>
        <taxon>Entomophthoraceae</taxon>
        <taxon>Entomophthora</taxon>
    </lineage>
</organism>
<keyword evidence="2" id="KW-1185">Reference proteome</keyword>
<dbReference type="Proteomes" id="UP001165960">
    <property type="component" value="Unassembled WGS sequence"/>
</dbReference>
<proteinExistence type="predicted"/>
<reference evidence="1" key="1">
    <citation type="submission" date="2022-04" db="EMBL/GenBank/DDBJ databases">
        <title>Genome of the entomopathogenic fungus Entomophthora muscae.</title>
        <authorList>
            <person name="Elya C."/>
            <person name="Lovett B.R."/>
            <person name="Lee E."/>
            <person name="Macias A.M."/>
            <person name="Hajek A.E."/>
            <person name="De Bivort B.L."/>
            <person name="Kasson M.T."/>
            <person name="De Fine Licht H.H."/>
            <person name="Stajich J.E."/>
        </authorList>
    </citation>
    <scope>NUCLEOTIDE SEQUENCE</scope>
    <source>
        <strain evidence="1">Berkeley</strain>
    </source>
</reference>
<evidence type="ECO:0000313" key="2">
    <source>
        <dbReference type="Proteomes" id="UP001165960"/>
    </source>
</evidence>
<sequence length="51" mass="5763">MSRFTTLLVLSDVSYLVLKQRMALGATDTGEDDEKSSKLNLARYPFCDPQH</sequence>
<evidence type="ECO:0000313" key="1">
    <source>
        <dbReference type="EMBL" id="KAJ9048212.1"/>
    </source>
</evidence>
<gene>
    <name evidence="1" type="ORF">DSO57_1037298</name>
</gene>
<protein>
    <submittedName>
        <fullName evidence="1">Uncharacterized protein</fullName>
    </submittedName>
</protein>